<protein>
    <submittedName>
        <fullName evidence="1">Uncharacterized protein</fullName>
    </submittedName>
</protein>
<dbReference type="EMBL" id="KR029604">
    <property type="protein sequence ID" value="AKH48526.1"/>
    <property type="molecule type" value="Genomic_DNA"/>
</dbReference>
<proteinExistence type="predicted"/>
<accession>A0A0F7LBE4</accession>
<name>A0A0F7LBE4_9VIRU</name>
<sequence length="56" mass="5576">MSSVGITATLSTTALPSLVAVSLVLSKLLIVKYPVASCAVSVTVTTALDTVAVKLA</sequence>
<reference evidence="1" key="1">
    <citation type="journal article" date="2015" name="Front. Microbiol.">
        <title>Combining genomic sequencing methods to explore viral diversity and reveal potential virus-host interactions.</title>
        <authorList>
            <person name="Chow C.E."/>
            <person name="Winget D.M."/>
            <person name="White R.A.III."/>
            <person name="Hallam S.J."/>
            <person name="Suttle C.A."/>
        </authorList>
    </citation>
    <scope>NUCLEOTIDE SEQUENCE</scope>
    <source>
        <strain evidence="1">Oxic1_9</strain>
    </source>
</reference>
<reference evidence="1" key="2">
    <citation type="submission" date="2015-03" db="EMBL/GenBank/DDBJ databases">
        <authorList>
            <person name="Chow C.-E.T."/>
            <person name="Winget D.M."/>
            <person name="White R.A.III."/>
            <person name="Hallam S.J."/>
            <person name="Suttle C.A."/>
        </authorList>
    </citation>
    <scope>NUCLEOTIDE SEQUENCE</scope>
    <source>
        <strain evidence="1">Oxic1_9</strain>
    </source>
</reference>
<organism evidence="1">
    <name type="scientific">uncultured marine virus</name>
    <dbReference type="NCBI Taxonomy" id="186617"/>
    <lineage>
        <taxon>Viruses</taxon>
        <taxon>environmental samples</taxon>
    </lineage>
</organism>
<evidence type="ECO:0000313" key="1">
    <source>
        <dbReference type="EMBL" id="AKH48526.1"/>
    </source>
</evidence>